<dbReference type="Gene3D" id="3.30.450.40">
    <property type="match status" value="1"/>
</dbReference>
<dbReference type="Gene3D" id="1.10.10.10">
    <property type="entry name" value="Winged helix-like DNA-binding domain superfamily/Winged helix DNA-binding domain"/>
    <property type="match status" value="1"/>
</dbReference>
<feature type="domain" description="HTH iclR-type" evidence="4">
    <location>
        <begin position="1"/>
        <end position="63"/>
    </location>
</feature>
<organism evidence="6 7">
    <name type="scientific">Aliiroseovarius halocynthiae</name>
    <dbReference type="NCBI Taxonomy" id="985055"/>
    <lineage>
        <taxon>Bacteria</taxon>
        <taxon>Pseudomonadati</taxon>
        <taxon>Pseudomonadota</taxon>
        <taxon>Alphaproteobacteria</taxon>
        <taxon>Rhodobacterales</taxon>
        <taxon>Paracoccaceae</taxon>
        <taxon>Aliiroseovarius</taxon>
    </lineage>
</organism>
<evidence type="ECO:0000256" key="2">
    <source>
        <dbReference type="ARBA" id="ARBA00023125"/>
    </source>
</evidence>
<keyword evidence="7" id="KW-1185">Reference proteome</keyword>
<evidence type="ECO:0000313" key="7">
    <source>
        <dbReference type="Proteomes" id="UP000315816"/>
    </source>
</evidence>
<reference evidence="6 7" key="1">
    <citation type="submission" date="2019-06" db="EMBL/GenBank/DDBJ databases">
        <title>A novel species of marine bacteria.</title>
        <authorList>
            <person name="Wang Y."/>
        </authorList>
    </citation>
    <scope>NUCLEOTIDE SEQUENCE [LARGE SCALE GENOMIC DNA]</scope>
    <source>
        <strain evidence="6 7">MA1-10</strain>
    </source>
</reference>
<dbReference type="AlphaFoldDB" id="A0A545SSI5"/>
<dbReference type="PANTHER" id="PTHR30136:SF24">
    <property type="entry name" value="HTH-TYPE TRANSCRIPTIONAL REPRESSOR ALLR"/>
    <property type="match status" value="1"/>
</dbReference>
<keyword evidence="1" id="KW-0805">Transcription regulation</keyword>
<dbReference type="SUPFAM" id="SSF55781">
    <property type="entry name" value="GAF domain-like"/>
    <property type="match status" value="1"/>
</dbReference>
<dbReference type="InterPro" id="IPR029016">
    <property type="entry name" value="GAF-like_dom_sf"/>
</dbReference>
<dbReference type="Pfam" id="PF01614">
    <property type="entry name" value="IclR_C"/>
    <property type="match status" value="1"/>
</dbReference>
<gene>
    <name evidence="6" type="ORF">FIL88_08805</name>
</gene>
<evidence type="ECO:0000313" key="6">
    <source>
        <dbReference type="EMBL" id="TQV67929.1"/>
    </source>
</evidence>
<sequence length="268" mass="28692">MGTASKALSLLNYFSRSTPQIGLSDIARLSGMNKATVHRLMSELASHGFVEQVGAGREYRLGPAFLRLAALREKAVPMRELVMAELKTLSEVTGETAHMSLLNGDVLSNLAYSYAHLHGTMVMMEDAEVLELHSTGSGLAVLAFSPTSFVDTVLNKPLVARTSETITDPKAIRAQLPQIRRVGMAQSIGGFEQDVHSHAAPIFDATSHCIGAMAVAAPVSRMTDTLRTTIQTELAHAARRTTRVLGGFPPDTFPLPDLAAPAAESELT</sequence>
<dbReference type="OrthoDB" id="6811967at2"/>
<dbReference type="PROSITE" id="PS51078">
    <property type="entry name" value="ICLR_ED"/>
    <property type="match status" value="1"/>
</dbReference>
<dbReference type="Proteomes" id="UP000315816">
    <property type="component" value="Unassembled WGS sequence"/>
</dbReference>
<evidence type="ECO:0000256" key="1">
    <source>
        <dbReference type="ARBA" id="ARBA00023015"/>
    </source>
</evidence>
<dbReference type="EMBL" id="VICH01000005">
    <property type="protein sequence ID" value="TQV67929.1"/>
    <property type="molecule type" value="Genomic_DNA"/>
</dbReference>
<keyword evidence="3" id="KW-0804">Transcription</keyword>
<dbReference type="RefSeq" id="WP_142853361.1">
    <property type="nucleotide sequence ID" value="NZ_FXWW01000001.1"/>
</dbReference>
<dbReference type="GO" id="GO:0003677">
    <property type="term" value="F:DNA binding"/>
    <property type="evidence" value="ECO:0007669"/>
    <property type="project" value="UniProtKB-KW"/>
</dbReference>
<dbReference type="InterPro" id="IPR014757">
    <property type="entry name" value="Tscrpt_reg_IclR_C"/>
</dbReference>
<feature type="domain" description="IclR-ED" evidence="5">
    <location>
        <begin position="64"/>
        <end position="247"/>
    </location>
</feature>
<accession>A0A545SSI5</accession>
<dbReference type="PROSITE" id="PS51077">
    <property type="entry name" value="HTH_ICLR"/>
    <property type="match status" value="1"/>
</dbReference>
<dbReference type="Pfam" id="PF09339">
    <property type="entry name" value="HTH_IclR"/>
    <property type="match status" value="1"/>
</dbReference>
<proteinExistence type="predicted"/>
<dbReference type="SMART" id="SM00346">
    <property type="entry name" value="HTH_ICLR"/>
    <property type="match status" value="1"/>
</dbReference>
<dbReference type="InterPro" id="IPR050707">
    <property type="entry name" value="HTH_MetabolicPath_Reg"/>
</dbReference>
<evidence type="ECO:0000256" key="3">
    <source>
        <dbReference type="ARBA" id="ARBA00023163"/>
    </source>
</evidence>
<dbReference type="InterPro" id="IPR036388">
    <property type="entry name" value="WH-like_DNA-bd_sf"/>
</dbReference>
<protein>
    <submittedName>
        <fullName evidence="6">IclR family transcriptional regulator</fullName>
    </submittedName>
</protein>
<name>A0A545SSI5_9RHOB</name>
<dbReference type="InterPro" id="IPR036390">
    <property type="entry name" value="WH_DNA-bd_sf"/>
</dbReference>
<evidence type="ECO:0000259" key="4">
    <source>
        <dbReference type="PROSITE" id="PS51077"/>
    </source>
</evidence>
<dbReference type="GO" id="GO:0045892">
    <property type="term" value="P:negative regulation of DNA-templated transcription"/>
    <property type="evidence" value="ECO:0007669"/>
    <property type="project" value="TreeGrafter"/>
</dbReference>
<dbReference type="InterPro" id="IPR005471">
    <property type="entry name" value="Tscrpt_reg_IclR_N"/>
</dbReference>
<comment type="caution">
    <text evidence="6">The sequence shown here is derived from an EMBL/GenBank/DDBJ whole genome shotgun (WGS) entry which is preliminary data.</text>
</comment>
<dbReference type="SUPFAM" id="SSF46785">
    <property type="entry name" value="Winged helix' DNA-binding domain"/>
    <property type="match status" value="1"/>
</dbReference>
<keyword evidence="2" id="KW-0238">DNA-binding</keyword>
<dbReference type="PANTHER" id="PTHR30136">
    <property type="entry name" value="HELIX-TURN-HELIX TRANSCRIPTIONAL REGULATOR, ICLR FAMILY"/>
    <property type="match status" value="1"/>
</dbReference>
<dbReference type="GO" id="GO:0003700">
    <property type="term" value="F:DNA-binding transcription factor activity"/>
    <property type="evidence" value="ECO:0007669"/>
    <property type="project" value="TreeGrafter"/>
</dbReference>
<evidence type="ECO:0000259" key="5">
    <source>
        <dbReference type="PROSITE" id="PS51078"/>
    </source>
</evidence>